<dbReference type="RefSeq" id="WP_370890502.1">
    <property type="nucleotide sequence ID" value="NZ_JBGJLR010000002.1"/>
</dbReference>
<keyword evidence="7" id="KW-1185">Reference proteome</keyword>
<evidence type="ECO:0000313" key="6">
    <source>
        <dbReference type="EMBL" id="MEZ2738415.1"/>
    </source>
</evidence>
<proteinExistence type="predicted"/>
<organism evidence="6 7">
    <name type="scientific">Comamonas jiangduensis</name>
    <dbReference type="NCBI Taxonomy" id="1194168"/>
    <lineage>
        <taxon>Bacteria</taxon>
        <taxon>Pseudomonadati</taxon>
        <taxon>Pseudomonadota</taxon>
        <taxon>Betaproteobacteria</taxon>
        <taxon>Burkholderiales</taxon>
        <taxon>Comamonadaceae</taxon>
        <taxon>Comamonas</taxon>
    </lineage>
</organism>
<evidence type="ECO:0000259" key="5">
    <source>
        <dbReference type="PROSITE" id="PS50850"/>
    </source>
</evidence>
<dbReference type="PANTHER" id="PTHR42910:SF1">
    <property type="entry name" value="MAJOR FACILITATOR SUPERFAMILY (MFS) PROFILE DOMAIN-CONTAINING PROTEIN"/>
    <property type="match status" value="1"/>
</dbReference>
<feature type="transmembrane region" description="Helical" evidence="4">
    <location>
        <begin position="344"/>
        <end position="364"/>
    </location>
</feature>
<dbReference type="PROSITE" id="PS50850">
    <property type="entry name" value="MFS"/>
    <property type="match status" value="1"/>
</dbReference>
<dbReference type="InterPro" id="IPR020846">
    <property type="entry name" value="MFS_dom"/>
</dbReference>
<feature type="transmembrane region" description="Helical" evidence="4">
    <location>
        <begin position="307"/>
        <end position="323"/>
    </location>
</feature>
<dbReference type="InterPro" id="IPR036259">
    <property type="entry name" value="MFS_trans_sf"/>
</dbReference>
<name>A0ABV4IC71_9BURK</name>
<feature type="transmembrane region" description="Helical" evidence="4">
    <location>
        <begin position="170"/>
        <end position="190"/>
    </location>
</feature>
<reference evidence="6 7" key="1">
    <citation type="submission" date="2024-08" db="EMBL/GenBank/DDBJ databases">
        <authorList>
            <person name="Feng Z."/>
            <person name="Ronholm J."/>
        </authorList>
    </citation>
    <scope>NUCLEOTIDE SEQUENCE [LARGE SCALE GENOMIC DNA]</scope>
    <source>
        <strain evidence="6 7">4-AB0-8</strain>
    </source>
</reference>
<keyword evidence="1 4" id="KW-0812">Transmembrane</keyword>
<accession>A0ABV4IC71</accession>
<dbReference type="Pfam" id="PF07690">
    <property type="entry name" value="MFS_1"/>
    <property type="match status" value="1"/>
</dbReference>
<dbReference type="SUPFAM" id="SSF103473">
    <property type="entry name" value="MFS general substrate transporter"/>
    <property type="match status" value="1"/>
</dbReference>
<feature type="domain" description="Major facilitator superfamily (MFS) profile" evidence="5">
    <location>
        <begin position="10"/>
        <end position="396"/>
    </location>
</feature>
<gene>
    <name evidence="6" type="ORF">ACBP88_02900</name>
</gene>
<dbReference type="InterPro" id="IPR011701">
    <property type="entry name" value="MFS"/>
</dbReference>
<evidence type="ECO:0000256" key="4">
    <source>
        <dbReference type="SAM" id="Phobius"/>
    </source>
</evidence>
<feature type="transmembrane region" description="Helical" evidence="4">
    <location>
        <begin position="106"/>
        <end position="131"/>
    </location>
</feature>
<dbReference type="PROSITE" id="PS51257">
    <property type="entry name" value="PROKAR_LIPOPROTEIN"/>
    <property type="match status" value="1"/>
</dbReference>
<feature type="transmembrane region" description="Helical" evidence="4">
    <location>
        <begin position="143"/>
        <end position="164"/>
    </location>
</feature>
<evidence type="ECO:0000313" key="7">
    <source>
        <dbReference type="Proteomes" id="UP001567350"/>
    </source>
</evidence>
<keyword evidence="3 4" id="KW-0472">Membrane</keyword>
<comment type="caution">
    <text evidence="6">The sequence shown here is derived from an EMBL/GenBank/DDBJ whole genome shotgun (WGS) entry which is preliminary data.</text>
</comment>
<feature type="transmembrane region" description="Helical" evidence="4">
    <location>
        <begin position="255"/>
        <end position="272"/>
    </location>
</feature>
<dbReference type="Proteomes" id="UP001567350">
    <property type="component" value="Unassembled WGS sequence"/>
</dbReference>
<feature type="transmembrane region" description="Helical" evidence="4">
    <location>
        <begin position="370"/>
        <end position="389"/>
    </location>
</feature>
<dbReference type="PANTHER" id="PTHR42910">
    <property type="entry name" value="TRANSPORTER SCO4007-RELATED"/>
    <property type="match status" value="1"/>
</dbReference>
<feature type="transmembrane region" description="Helical" evidence="4">
    <location>
        <begin position="52"/>
        <end position="71"/>
    </location>
</feature>
<evidence type="ECO:0000256" key="3">
    <source>
        <dbReference type="ARBA" id="ARBA00023136"/>
    </source>
</evidence>
<dbReference type="Gene3D" id="1.20.1250.20">
    <property type="entry name" value="MFS general substrate transporter like domains"/>
    <property type="match status" value="1"/>
</dbReference>
<evidence type="ECO:0000256" key="1">
    <source>
        <dbReference type="ARBA" id="ARBA00022692"/>
    </source>
</evidence>
<feature type="transmembrane region" description="Helical" evidence="4">
    <location>
        <begin position="284"/>
        <end position="301"/>
    </location>
</feature>
<feature type="transmembrane region" description="Helical" evidence="4">
    <location>
        <begin position="83"/>
        <end position="100"/>
    </location>
</feature>
<dbReference type="CDD" id="cd17324">
    <property type="entry name" value="MFS_NepI_like"/>
    <property type="match status" value="1"/>
</dbReference>
<feature type="transmembrane region" description="Helical" evidence="4">
    <location>
        <begin position="223"/>
        <end position="243"/>
    </location>
</feature>
<evidence type="ECO:0000256" key="2">
    <source>
        <dbReference type="ARBA" id="ARBA00022989"/>
    </source>
</evidence>
<dbReference type="EMBL" id="JBGJLR010000002">
    <property type="protein sequence ID" value="MEZ2738415.1"/>
    <property type="molecule type" value="Genomic_DNA"/>
</dbReference>
<keyword evidence="2 4" id="KW-1133">Transmembrane helix</keyword>
<sequence length="407" mass="42287">MSRLSSAAQPTVLAAPALLLMAVACGLCAGGNYYNQALLHSIALYFGVDDAAAGLSVTVAQVAYAVGLLLITPLGDKLERRRMAVVLMLLAAVGHALVGWSESFAVFMAGTLMAGLFSVAAQVLVPMAAALAAPGHAGRNVGLVLSGLLVGILLSRSVAGGLSAVGDWRLVYQVTAVTMVLMALGMRSILPTSRHPQPLPYVHVLRSMCHLLRTQPALRLRTTASALAFASVSVMFATMALVLSAQPLQLSDAQIGLVGLAGVTGALIAQMAGRLADQGRGNALLRWGALTLLLSWLPLWWGHANVWWFVAGVLVMDLGLQAVNVTNQSSIANLLPDARSRMNAVYMTGYFAGASAGSALGVWAWNAAGWLGACSMGAVLAALAALSVWRGVRWSQRQGLTQAAPAT</sequence>
<protein>
    <submittedName>
        <fullName evidence="6">MFS transporter</fullName>
    </submittedName>
</protein>